<dbReference type="Proteomes" id="UP000217895">
    <property type="component" value="Chromosome"/>
</dbReference>
<dbReference type="AlphaFoldDB" id="A0A1Z4JJE0"/>
<keyword evidence="3" id="KW-1185">Reference proteome</keyword>
<gene>
    <name evidence="2" type="ORF">NIES2135_37130</name>
</gene>
<name>A0A1Z4JJE0_LEPBY</name>
<evidence type="ECO:0000256" key="1">
    <source>
        <dbReference type="SAM" id="SignalP"/>
    </source>
</evidence>
<accession>A0A1Z4JJE0</accession>
<sequence length="317" mass="35515">MQSKHLLASTLLAGLMLSLGTTAGFANEIKPIHVNPNLFGNLTALNSPNPVLAFKGTENKNGYTYYNLTVTNWQQINAALFTSAPDLPACGANTNSSRTWVDIYDAQSNQRIYGFCAFSNPENLTKLWFAVQQGKTPPQSVYIVLHDRKTDRKYRSNAVSLGQTALNEDCIAFNPNNTAVENVQGRWTIVENGNHLMFNFEGDRARAEQSLRTIKRYGMNKSCFVGRPQPSFQYMLVNNAAPVGAMRGEDCIPFNPATTTVSKINNRWKIVDGNHWMFDFEGNQAEAEQSLAVIRKYGFKQSCFVGRPNAKFTYLRR</sequence>
<feature type="chain" id="PRO_5011110915" evidence="1">
    <location>
        <begin position="27"/>
        <end position="317"/>
    </location>
</feature>
<protein>
    <submittedName>
        <fullName evidence="2">Uncharacterized protein</fullName>
    </submittedName>
</protein>
<evidence type="ECO:0000313" key="3">
    <source>
        <dbReference type="Proteomes" id="UP000217895"/>
    </source>
</evidence>
<evidence type="ECO:0000313" key="2">
    <source>
        <dbReference type="EMBL" id="BAY56851.1"/>
    </source>
</evidence>
<feature type="signal peptide" evidence="1">
    <location>
        <begin position="1"/>
        <end position="26"/>
    </location>
</feature>
<proteinExistence type="predicted"/>
<organism evidence="2 3">
    <name type="scientific">Leptolyngbya boryana NIES-2135</name>
    <dbReference type="NCBI Taxonomy" id="1973484"/>
    <lineage>
        <taxon>Bacteria</taxon>
        <taxon>Bacillati</taxon>
        <taxon>Cyanobacteriota</taxon>
        <taxon>Cyanophyceae</taxon>
        <taxon>Leptolyngbyales</taxon>
        <taxon>Leptolyngbyaceae</taxon>
        <taxon>Leptolyngbya group</taxon>
        <taxon>Leptolyngbya</taxon>
    </lineage>
</organism>
<reference evidence="2 3" key="1">
    <citation type="submission" date="2017-06" db="EMBL/GenBank/DDBJ databases">
        <title>Genome sequencing of cyanobaciteial culture collection at National Institute for Environmental Studies (NIES).</title>
        <authorList>
            <person name="Hirose Y."/>
            <person name="Shimura Y."/>
            <person name="Fujisawa T."/>
            <person name="Nakamura Y."/>
            <person name="Kawachi M."/>
        </authorList>
    </citation>
    <scope>NUCLEOTIDE SEQUENCE [LARGE SCALE GENOMIC DNA]</scope>
    <source>
        <strain evidence="2 3">NIES-2135</strain>
    </source>
</reference>
<dbReference type="EMBL" id="AP018203">
    <property type="protein sequence ID" value="BAY56851.1"/>
    <property type="molecule type" value="Genomic_DNA"/>
</dbReference>
<keyword evidence="1" id="KW-0732">Signal</keyword>